<evidence type="ECO:0000256" key="1">
    <source>
        <dbReference type="SAM" id="MobiDB-lite"/>
    </source>
</evidence>
<dbReference type="EMBL" id="BNDZ01000003">
    <property type="protein sequence ID" value="GHI44022.1"/>
    <property type="molecule type" value="Genomic_DNA"/>
</dbReference>
<feature type="compositionally biased region" description="Basic and acidic residues" evidence="1">
    <location>
        <begin position="1"/>
        <end position="11"/>
    </location>
</feature>
<protein>
    <recommendedName>
        <fullName evidence="4">DoxX family membrane protein</fullName>
    </recommendedName>
</protein>
<evidence type="ECO:0008006" key="4">
    <source>
        <dbReference type="Google" id="ProtNLM"/>
    </source>
</evidence>
<evidence type="ECO:0000313" key="3">
    <source>
        <dbReference type="Proteomes" id="UP001051844"/>
    </source>
</evidence>
<proteinExistence type="predicted"/>
<reference evidence="2" key="1">
    <citation type="submission" date="2022-09" db="EMBL/GenBank/DDBJ databases">
        <title>Whole genome shotgun sequence of Streptomyces albidoflavus NBRC 12854.</title>
        <authorList>
            <person name="Komaki H."/>
            <person name="Tamura T."/>
        </authorList>
    </citation>
    <scope>NUCLEOTIDE SEQUENCE</scope>
    <source>
        <strain evidence="2">NBRC 12854</strain>
    </source>
</reference>
<name>A0AA37BT54_9ACTN</name>
<accession>A0AA37BT54</accession>
<dbReference type="PANTHER" id="PTHR36974">
    <property type="entry name" value="MEMBRANE PROTEIN-RELATED"/>
    <property type="match status" value="1"/>
</dbReference>
<gene>
    <name evidence="2" type="ORF">ScoT_01960</name>
</gene>
<evidence type="ECO:0000313" key="2">
    <source>
        <dbReference type="EMBL" id="GHI44022.1"/>
    </source>
</evidence>
<dbReference type="Proteomes" id="UP001051844">
    <property type="component" value="Unassembled WGS sequence"/>
</dbReference>
<comment type="caution">
    <text evidence="2">The sequence shown here is derived from an EMBL/GenBank/DDBJ whole genome shotgun (WGS) entry which is preliminary data.</text>
</comment>
<organism evidence="2 3">
    <name type="scientific">Streptomyces albidoflavus</name>
    <dbReference type="NCBI Taxonomy" id="1886"/>
    <lineage>
        <taxon>Bacteria</taxon>
        <taxon>Bacillati</taxon>
        <taxon>Actinomycetota</taxon>
        <taxon>Actinomycetes</taxon>
        <taxon>Kitasatosporales</taxon>
        <taxon>Streptomycetaceae</taxon>
        <taxon>Streptomyces</taxon>
        <taxon>Streptomyces albidoflavus group</taxon>
    </lineage>
</organism>
<feature type="region of interest" description="Disordered" evidence="1">
    <location>
        <begin position="1"/>
        <end position="42"/>
    </location>
</feature>
<dbReference type="PANTHER" id="PTHR36974:SF1">
    <property type="entry name" value="DOXX FAMILY MEMBRANE PROTEIN"/>
    <property type="match status" value="1"/>
</dbReference>
<sequence length="210" mass="22073">MQEQDAEHADGEQQEQGPPFRTCHAPSSAPLPPAVRPQPACQPDLHISAQNATAYGEWRGRAADAGAAWPRSLGVSRRRSPGGTMSAPSRSALLLSGLLAAAGAAHFVAPKGFDAIVPKALPGDPRRWTRLSGVAEVALAAGVAHPRTRRLAAGLTGAFFVAVFPANLQMAADWRDRSAVRRAVAYGRLPLQVPLVAWAESVRRGAGRAS</sequence>
<dbReference type="AlphaFoldDB" id="A0AA37BT54"/>